<reference evidence="1" key="1">
    <citation type="submission" date="2024-06" db="EMBL/GenBank/DDBJ databases">
        <title>Genomic Encyclopedia of Type Strains, Phase IV (KMG-IV): sequencing the most valuable type-strain genomes for metagenomic binning, comparative biology and taxonomic classification.</title>
        <authorList>
            <person name="Goeker M."/>
        </authorList>
    </citation>
    <scope>NUCLEOTIDE SEQUENCE</scope>
    <source>
        <strain evidence="1">SJCon</strain>
    </source>
</reference>
<gene>
    <name evidence="1" type="ORF">ABIC98_004125</name>
</gene>
<name>A0ACC6TL74_9MICC</name>
<proteinExistence type="predicted"/>
<comment type="caution">
    <text evidence="1">The sequence shown here is derived from an EMBL/GenBank/DDBJ whole genome shotgun (WGS) entry which is preliminary data.</text>
</comment>
<protein>
    <submittedName>
        <fullName evidence="1">Uncharacterized protein</fullName>
    </submittedName>
</protein>
<accession>A0ACC6TL74</accession>
<keyword evidence="2" id="KW-1185">Reference proteome</keyword>
<evidence type="ECO:0000313" key="1">
    <source>
        <dbReference type="EMBL" id="MET3774447.1"/>
    </source>
</evidence>
<evidence type="ECO:0000313" key="2">
    <source>
        <dbReference type="Proteomes" id="UP001549207"/>
    </source>
</evidence>
<organism evidence="1 2">
    <name type="scientific">Arthrobacter nitrophenolicus</name>
    <dbReference type="NCBI Taxonomy" id="683150"/>
    <lineage>
        <taxon>Bacteria</taxon>
        <taxon>Bacillati</taxon>
        <taxon>Actinomycetota</taxon>
        <taxon>Actinomycetes</taxon>
        <taxon>Micrococcales</taxon>
        <taxon>Micrococcaceae</taxon>
        <taxon>Arthrobacter</taxon>
    </lineage>
</organism>
<sequence>MHNTSEPRYSDYYCQLSYQDFCARLAAGTLGTNYSISEKQHTEHLAGQLAGGQPIKGQFPLGGR</sequence>
<dbReference type="Proteomes" id="UP001549207">
    <property type="component" value="Unassembled WGS sequence"/>
</dbReference>
<dbReference type="EMBL" id="JBEPNJ010000042">
    <property type="protein sequence ID" value="MET3774447.1"/>
    <property type="molecule type" value="Genomic_DNA"/>
</dbReference>